<dbReference type="Pfam" id="PF12824">
    <property type="entry name" value="MRP-L20"/>
    <property type="match status" value="1"/>
</dbReference>
<protein>
    <recommendedName>
        <fullName evidence="3">Required for respiratory growth protein 9, mitochondrial</fullName>
    </recommendedName>
</protein>
<gene>
    <name evidence="1" type="ORF">SeLEV6574_g04128</name>
</gene>
<proteinExistence type="predicted"/>
<dbReference type="Proteomes" id="UP000320475">
    <property type="component" value="Unassembled WGS sequence"/>
</dbReference>
<organism evidence="1 2">
    <name type="scientific">Synchytrium endobioticum</name>
    <dbReference type="NCBI Taxonomy" id="286115"/>
    <lineage>
        <taxon>Eukaryota</taxon>
        <taxon>Fungi</taxon>
        <taxon>Fungi incertae sedis</taxon>
        <taxon>Chytridiomycota</taxon>
        <taxon>Chytridiomycota incertae sedis</taxon>
        <taxon>Chytridiomycetes</taxon>
        <taxon>Synchytriales</taxon>
        <taxon>Synchytriaceae</taxon>
        <taxon>Synchytrium</taxon>
    </lineage>
</organism>
<reference evidence="1 2" key="1">
    <citation type="journal article" date="2019" name="Sci. Rep.">
        <title>Comparative genomics of chytrid fungi reveal insights into the obligate biotrophic and pathogenic lifestyle of Synchytrium endobioticum.</title>
        <authorList>
            <person name="van de Vossenberg B.T.L.H."/>
            <person name="Warris S."/>
            <person name="Nguyen H.D.T."/>
            <person name="van Gent-Pelzer M.P.E."/>
            <person name="Joly D.L."/>
            <person name="van de Geest H.C."/>
            <person name="Bonants P.J.M."/>
            <person name="Smith D.S."/>
            <person name="Levesque C.A."/>
            <person name="van der Lee T.A.J."/>
        </authorList>
    </citation>
    <scope>NUCLEOTIDE SEQUENCE [LARGE SCALE GENOMIC DNA]</scope>
    <source>
        <strain evidence="1 2">LEV6574</strain>
    </source>
</reference>
<evidence type="ECO:0000313" key="1">
    <source>
        <dbReference type="EMBL" id="TPX45045.1"/>
    </source>
</evidence>
<name>A0A507D0Y4_9FUNG</name>
<dbReference type="VEuPathDB" id="FungiDB:SeMB42_g00981"/>
<evidence type="ECO:0000313" key="2">
    <source>
        <dbReference type="Proteomes" id="UP000320475"/>
    </source>
</evidence>
<dbReference type="GO" id="GO:0003735">
    <property type="term" value="F:structural constituent of ribosome"/>
    <property type="evidence" value="ECO:0007669"/>
    <property type="project" value="TreeGrafter"/>
</dbReference>
<accession>A0A507D0Y4</accession>
<dbReference type="PANTHER" id="PTHR28266:SF1">
    <property type="entry name" value="LARGE RIBOSOMAL SUBUNIT PROTEIN ML58"/>
    <property type="match status" value="1"/>
</dbReference>
<dbReference type="EMBL" id="QEAM01000157">
    <property type="protein sequence ID" value="TPX45045.1"/>
    <property type="molecule type" value="Genomic_DNA"/>
</dbReference>
<dbReference type="AlphaFoldDB" id="A0A507D0Y4"/>
<dbReference type="GO" id="GO:0005762">
    <property type="term" value="C:mitochondrial large ribosomal subunit"/>
    <property type="evidence" value="ECO:0007669"/>
    <property type="project" value="TreeGrafter"/>
</dbReference>
<dbReference type="OrthoDB" id="6021263at2759"/>
<evidence type="ECO:0008006" key="3">
    <source>
        <dbReference type="Google" id="ProtNLM"/>
    </source>
</evidence>
<dbReference type="InterPro" id="IPR024388">
    <property type="entry name" value="Ribosomal_mL58"/>
</dbReference>
<comment type="caution">
    <text evidence="1">The sequence shown here is derived from an EMBL/GenBank/DDBJ whole genome shotgun (WGS) entry which is preliminary data.</text>
</comment>
<dbReference type="PANTHER" id="PTHR28266">
    <property type="entry name" value="54S RIBOSOMAL PROTEIN L20, MITOCHONDRIAL"/>
    <property type="match status" value="1"/>
</dbReference>
<sequence length="160" mass="18922">MIQNRVKRMLSRISTIRTFYTYNVPKETPRLTLDDGSTLIYRKQPSAKVAIPDTSASNSTATISAPSILPPPLRHEQAYPKLTESQIQHIQELRTSDPDLWTVKTLAKEFNTYPSMIMRIVRVPDDRREYLVSEMDKWWYRLPLYKKKTVLDRMRRKAHW</sequence>